<evidence type="ECO:0000256" key="2">
    <source>
        <dbReference type="SAM" id="MobiDB-lite"/>
    </source>
</evidence>
<dbReference type="Pfam" id="PF23598">
    <property type="entry name" value="LRR_14"/>
    <property type="match status" value="1"/>
</dbReference>
<dbReference type="EMBL" id="JAFCMP010000516">
    <property type="protein sequence ID" value="KAG5178336.1"/>
    <property type="molecule type" value="Genomic_DNA"/>
</dbReference>
<keyword evidence="5" id="KW-1185">Reference proteome</keyword>
<evidence type="ECO:0000313" key="4">
    <source>
        <dbReference type="EMBL" id="KAG5178336.1"/>
    </source>
</evidence>
<evidence type="ECO:0000313" key="5">
    <source>
        <dbReference type="Proteomes" id="UP000664859"/>
    </source>
</evidence>
<feature type="compositionally biased region" description="Basic and acidic residues" evidence="2">
    <location>
        <begin position="43"/>
        <end position="59"/>
    </location>
</feature>
<feature type="compositionally biased region" description="Basic and acidic residues" evidence="2">
    <location>
        <begin position="313"/>
        <end position="326"/>
    </location>
</feature>
<feature type="region of interest" description="Disordered" evidence="2">
    <location>
        <begin position="301"/>
        <end position="326"/>
    </location>
</feature>
<feature type="compositionally biased region" description="Basic and acidic residues" evidence="2">
    <location>
        <begin position="376"/>
        <end position="390"/>
    </location>
</feature>
<dbReference type="Gene3D" id="3.80.10.10">
    <property type="entry name" value="Ribonuclease Inhibitor"/>
    <property type="match status" value="1"/>
</dbReference>
<dbReference type="AlphaFoldDB" id="A0A835YMS6"/>
<dbReference type="SUPFAM" id="SSF52058">
    <property type="entry name" value="L domain-like"/>
    <property type="match status" value="1"/>
</dbReference>
<accession>A0A835YMS6</accession>
<dbReference type="OrthoDB" id="1394818at2759"/>
<dbReference type="InterPro" id="IPR055414">
    <property type="entry name" value="LRR_R13L4/SHOC2-like"/>
</dbReference>
<dbReference type="InterPro" id="IPR032675">
    <property type="entry name" value="LRR_dom_sf"/>
</dbReference>
<proteinExistence type="predicted"/>
<dbReference type="InterPro" id="IPR050715">
    <property type="entry name" value="LRR-SigEffector_domain"/>
</dbReference>
<dbReference type="PANTHER" id="PTHR45752:SF187">
    <property type="entry name" value="LEUCINE-RICH REPEAT AND IQ DOMAIN-CONTAINING PROTEIN 4"/>
    <property type="match status" value="1"/>
</dbReference>
<keyword evidence="1" id="KW-0677">Repeat</keyword>
<sequence>MGAAQSCRVAGTVAGGTVAGGTEAGGAVAGAGAGSQGQWQKGQRQEGQRQEGQEGHRQEGQQQQNALTDEEMRELIELHDQRSSFTHEPLVLKPDCVEELTTLSFSWLTDLNMYGCHMLESLPESFGNLTALTHLDMRCCRWELRRLPESFGNLAALTELNLESCNPLTSLPESFGNLTALVTLNLAICEKLVSTSALEQFKSLTTLELSFCPVHAGISDILPRLPRLVDLNFVAESGDTTRRTMGPCCTPDESALRDLRTFTDLMNAPKRAMQGRTVVVNMTQHPVHLVTVLTRRIIPKETDENDTVTAGGENKEDEPKAAEREPDVVQRVDENNPAGGEIVAAEPKAAEREPDVVQRVDENNPAGGEIVAAEPKAAERDPDVLQRTDDNGTAGGEIKTDDPTAAVEGSVARKKHRRFKRVIEVIECTLEPGTFKDIDCWPFTWYTEERSTTDGESETVNYHWYGKMSTYNGKARIITCNSCVQHTFSQADADANGGPVETAMKLARGGKLNLKLDSSPSCAAAAVPELEMPRK</sequence>
<reference evidence="4" key="1">
    <citation type="submission" date="2021-02" db="EMBL/GenBank/DDBJ databases">
        <title>First Annotated Genome of the Yellow-green Alga Tribonema minus.</title>
        <authorList>
            <person name="Mahan K.M."/>
        </authorList>
    </citation>
    <scope>NUCLEOTIDE SEQUENCE</scope>
    <source>
        <strain evidence="4">UTEX B ZZ1240</strain>
    </source>
</reference>
<feature type="region of interest" description="Disordered" evidence="2">
    <location>
        <begin position="15"/>
        <end position="66"/>
    </location>
</feature>
<protein>
    <recommendedName>
        <fullName evidence="3">Disease resistance R13L4/SHOC-2-like LRR domain-containing protein</fullName>
    </recommendedName>
</protein>
<dbReference type="PANTHER" id="PTHR45752">
    <property type="entry name" value="LEUCINE-RICH REPEAT-CONTAINING"/>
    <property type="match status" value="1"/>
</dbReference>
<feature type="region of interest" description="Disordered" evidence="2">
    <location>
        <begin position="376"/>
        <end position="409"/>
    </location>
</feature>
<feature type="domain" description="Disease resistance R13L4/SHOC-2-like LRR" evidence="3">
    <location>
        <begin position="111"/>
        <end position="232"/>
    </location>
</feature>
<evidence type="ECO:0000256" key="1">
    <source>
        <dbReference type="ARBA" id="ARBA00022737"/>
    </source>
</evidence>
<feature type="compositionally biased region" description="Gly residues" evidence="2">
    <location>
        <begin position="15"/>
        <end position="35"/>
    </location>
</feature>
<name>A0A835YMS6_9STRA</name>
<evidence type="ECO:0000259" key="3">
    <source>
        <dbReference type="Pfam" id="PF23598"/>
    </source>
</evidence>
<comment type="caution">
    <text evidence="4">The sequence shown here is derived from an EMBL/GenBank/DDBJ whole genome shotgun (WGS) entry which is preliminary data.</text>
</comment>
<dbReference type="Proteomes" id="UP000664859">
    <property type="component" value="Unassembled WGS sequence"/>
</dbReference>
<organism evidence="4 5">
    <name type="scientific">Tribonema minus</name>
    <dbReference type="NCBI Taxonomy" id="303371"/>
    <lineage>
        <taxon>Eukaryota</taxon>
        <taxon>Sar</taxon>
        <taxon>Stramenopiles</taxon>
        <taxon>Ochrophyta</taxon>
        <taxon>PX clade</taxon>
        <taxon>Xanthophyceae</taxon>
        <taxon>Tribonematales</taxon>
        <taxon>Tribonemataceae</taxon>
        <taxon>Tribonema</taxon>
    </lineage>
</organism>
<gene>
    <name evidence="4" type="ORF">JKP88DRAFT_281222</name>
</gene>